<sequence length="1446" mass="155803">MTGAKALLVVSVMLASLTSYAQLGPDRATTASERDYAATPELLSDGADPLLVIDLSVELTQQAEAFTGANEVMSGGGICPGRKSITFSGTSYTADICYTSDEEYIGYFDPAKCYRYNDGGNNVTQVATSPHASVNSEYFYPSSLANTDYTCNGDEFSGNFMNWATMTAIDQFRGAMTGGARLVDTAGSGAKTLLTRTHRYGDWRFVDKAIKNRNGGYTNNGITFTNDPQNLTPFATDKMRIQNNYSNSGNRVRFYDRGNTLINNRDYSVIVQVCDDTVSLEDNCVAYTDGTNTWYKPEGLLIRNAASMKYALFSYLADNSHNRNGGVLRVAAKYIGNQRPKDTGGFEVNPAAEIDANGLIVLDPDGLVNAGQGINNSGLLNYINNFGLSNRRYKSFDPVAELYYESLRYLVAKDSGGAQLSPTPEYYNGIGDIAMRDNFPVITTWSDPISEDCQANYVLYSGDQFAWEDHNLPGVRSSIYDWDGGSGYVNGREGSPHQPSSVGIGINVDTLTDTVGTLENYQPGNLGGVTRGRNNNGWWVAGLSYWANTNDIRADRSGAQVVRTFVVDTQEYKSGGPGTGPGNPLWMAAKYGGFETGENDTDSDPNTQTIGGSTTTTDDDWDTDGDGIPDTYTLGNQPANMVAGLSDVFEEVANRVASGSAAAVQAGSSRGIGGFYQALYEPEIVVDNDSVLWSGNLYAWFIDEDGVFYEDTCRDGIAEGPGNCDKVFTTDDAQIRTRFDVVEEQLMVDRYSHDGSSLLDSVSIRNVSALWSAQDELAALTNVTSQRTFSSAADGGRHIFTWIDSDKDGSVASGEQIDFDETTFTGSSVAGVERYLGLDSSTLGLAPHIVNYIRGEEGAVEGWRNRTIDADGDGVVEALRLGDIVHSSPLAVGRPDEDYSTRYSDTSYTAFRQQYRDRRVMIYAGANDGMLHAFNGGFYDEDTNGFQTEAGAGETMHPLGSEIWAYVPQNLLPHLRWLTQPEYSHVYYVDGSPESFDVNIFPDDADHPGGWGTILVVGFRLGGGDQTIDINSDTDSDLSDDVTFRSAFVVLDITNPENPPTLLAEITDPSLGFTTSEPTVFKDRKAGESGSFTTPLSNQWYLAFGSGPGGVTGTEKGAALTDMVSRQNAQVFVLDLNTLISTGAPSLVTYNSAESNSFIGGLSAVDWDGDYDDDVIYLGTVGGTIASPAGKLKRMSPAGSFSDLLTGVSGRSFAHTPVTVKDAQNNHWVFGGTGRLLAASDLATSELQTFYAIKEPLDTTGSPAYTSVAKSNLEDVTDIRVFSDGVVTNTSGSTPITVNSLSVSTFAGLELALRGDQGWYREFTPVGARTTQPPTVTNDALFITTVQPESSSVCEVNGDSFIYLLDFSTGTPSPDAYIGTDSNITLNSAELLDLYEPELDSIIVGTTAVKDGVVITEDDAESSFVGGTFSSGINGRMSWRELFLNQ</sequence>
<dbReference type="STRING" id="247633.GP2143_10322"/>
<evidence type="ECO:0000313" key="7">
    <source>
        <dbReference type="Proteomes" id="UP000004931"/>
    </source>
</evidence>
<reference evidence="6 7" key="1">
    <citation type="journal article" date="2010" name="J. Bacteriol.">
        <title>Genome sequence of the oligotrophic marine Gammaproteobacterium HTCC2143, isolated from the Oregon Coast.</title>
        <authorList>
            <person name="Oh H.M."/>
            <person name="Kang I."/>
            <person name="Ferriera S."/>
            <person name="Giovannoni S.J."/>
            <person name="Cho J.C."/>
        </authorList>
    </citation>
    <scope>NUCLEOTIDE SEQUENCE [LARGE SCALE GENOMIC DNA]</scope>
    <source>
        <strain evidence="6 7">HTCC2143</strain>
    </source>
</reference>
<dbReference type="InterPro" id="IPR008707">
    <property type="entry name" value="B-propeller_PilY1"/>
</dbReference>
<evidence type="ECO:0000256" key="2">
    <source>
        <dbReference type="ARBA" id="ARBA00022837"/>
    </source>
</evidence>
<feature type="compositionally biased region" description="Acidic residues" evidence="3">
    <location>
        <begin position="617"/>
        <end position="627"/>
    </location>
</feature>
<feature type="region of interest" description="Disordered" evidence="3">
    <location>
        <begin position="597"/>
        <end position="628"/>
    </location>
</feature>
<name>A0YDV1_9GAMM</name>
<evidence type="ECO:0000256" key="3">
    <source>
        <dbReference type="SAM" id="MobiDB-lite"/>
    </source>
</evidence>
<keyword evidence="4" id="KW-0732">Signal</keyword>
<feature type="chain" id="PRO_5005658749" evidence="4">
    <location>
        <begin position="22"/>
        <end position="1446"/>
    </location>
</feature>
<comment type="caution">
    <text evidence="6">The sequence shown here is derived from an EMBL/GenBank/DDBJ whole genome shotgun (WGS) entry which is preliminary data.</text>
</comment>
<accession>A0YDV1</accession>
<evidence type="ECO:0000313" key="6">
    <source>
        <dbReference type="EMBL" id="EAW30985.1"/>
    </source>
</evidence>
<feature type="signal peptide" evidence="4">
    <location>
        <begin position="1"/>
        <end position="21"/>
    </location>
</feature>
<dbReference type="eggNOG" id="COG3419">
    <property type="taxonomic scope" value="Bacteria"/>
</dbReference>
<evidence type="ECO:0000259" key="5">
    <source>
        <dbReference type="Pfam" id="PF05567"/>
    </source>
</evidence>
<organism evidence="6 7">
    <name type="scientific">marine gamma proteobacterium HTCC2143</name>
    <dbReference type="NCBI Taxonomy" id="247633"/>
    <lineage>
        <taxon>Bacteria</taxon>
        <taxon>Pseudomonadati</taxon>
        <taxon>Pseudomonadota</taxon>
        <taxon>Gammaproteobacteria</taxon>
        <taxon>Cellvibrionales</taxon>
        <taxon>Spongiibacteraceae</taxon>
        <taxon>BD1-7 clade</taxon>
    </lineage>
</organism>
<gene>
    <name evidence="6" type="ORF">GP2143_10322</name>
</gene>
<protein>
    <submittedName>
        <fullName evidence="6">Putative type-4 fimbrial biogenesis pily1-related signal peptide protein</fullName>
    </submittedName>
</protein>
<evidence type="ECO:0000256" key="1">
    <source>
        <dbReference type="ARBA" id="ARBA00022723"/>
    </source>
</evidence>
<keyword evidence="1" id="KW-0479">Metal-binding</keyword>
<dbReference type="EMBL" id="AAVT01000005">
    <property type="protein sequence ID" value="EAW30985.1"/>
    <property type="molecule type" value="Genomic_DNA"/>
</dbReference>
<dbReference type="Pfam" id="PF05567">
    <property type="entry name" value="T4P_PilY1"/>
    <property type="match status" value="1"/>
</dbReference>
<proteinExistence type="predicted"/>
<dbReference type="GO" id="GO:0046872">
    <property type="term" value="F:metal ion binding"/>
    <property type="evidence" value="ECO:0007669"/>
    <property type="project" value="UniProtKB-KW"/>
</dbReference>
<feature type="domain" description="PilY1 beta-propeller" evidence="5">
    <location>
        <begin position="881"/>
        <end position="1083"/>
    </location>
</feature>
<dbReference type="Proteomes" id="UP000004931">
    <property type="component" value="Unassembled WGS sequence"/>
</dbReference>
<keyword evidence="2" id="KW-0106">Calcium</keyword>
<keyword evidence="7" id="KW-1185">Reference proteome</keyword>
<evidence type="ECO:0000256" key="4">
    <source>
        <dbReference type="SAM" id="SignalP"/>
    </source>
</evidence>